<feature type="coiled-coil region" evidence="9">
    <location>
        <begin position="72"/>
        <end position="99"/>
    </location>
</feature>
<dbReference type="InterPro" id="IPR024964">
    <property type="entry name" value="CTLH/CRA"/>
</dbReference>
<dbReference type="InterPro" id="IPR013144">
    <property type="entry name" value="CRA_dom"/>
</dbReference>
<dbReference type="PROSITE" id="PS50897">
    <property type="entry name" value="CTLH"/>
    <property type="match status" value="1"/>
</dbReference>
<proteinExistence type="inferred from homology"/>
<dbReference type="Proteomes" id="UP001304895">
    <property type="component" value="Unassembled WGS sequence"/>
</dbReference>
<evidence type="ECO:0000256" key="6">
    <source>
        <dbReference type="ARBA" id="ARBA00022771"/>
    </source>
</evidence>
<evidence type="ECO:0000256" key="5">
    <source>
        <dbReference type="ARBA" id="ARBA00022723"/>
    </source>
</evidence>
<keyword evidence="4" id="KW-0963">Cytoplasm</keyword>
<reference evidence="13" key="1">
    <citation type="journal article" date="2023" name="Mol. Phylogenet. Evol.">
        <title>Genome-scale phylogeny and comparative genomics of the fungal order Sordariales.</title>
        <authorList>
            <person name="Hensen N."/>
            <person name="Bonometti L."/>
            <person name="Westerberg I."/>
            <person name="Brannstrom I.O."/>
            <person name="Guillou S."/>
            <person name="Cros-Aarteil S."/>
            <person name="Calhoun S."/>
            <person name="Haridas S."/>
            <person name="Kuo A."/>
            <person name="Mondo S."/>
            <person name="Pangilinan J."/>
            <person name="Riley R."/>
            <person name="LaButti K."/>
            <person name="Andreopoulos B."/>
            <person name="Lipzen A."/>
            <person name="Chen C."/>
            <person name="Yan M."/>
            <person name="Daum C."/>
            <person name="Ng V."/>
            <person name="Clum A."/>
            <person name="Steindorff A."/>
            <person name="Ohm R.A."/>
            <person name="Martin F."/>
            <person name="Silar P."/>
            <person name="Natvig D.O."/>
            <person name="Lalanne C."/>
            <person name="Gautier V."/>
            <person name="Ament-Velasquez S.L."/>
            <person name="Kruys A."/>
            <person name="Hutchinson M.I."/>
            <person name="Powell A.J."/>
            <person name="Barry K."/>
            <person name="Miller A.N."/>
            <person name="Grigoriev I.V."/>
            <person name="Debuchy R."/>
            <person name="Gladieux P."/>
            <person name="Hiltunen Thoren M."/>
            <person name="Johannesson H."/>
        </authorList>
    </citation>
    <scope>NUCLEOTIDE SEQUENCE</scope>
    <source>
        <strain evidence="13">CBS 123565</strain>
    </source>
</reference>
<evidence type="ECO:0000256" key="7">
    <source>
        <dbReference type="ARBA" id="ARBA00022833"/>
    </source>
</evidence>
<evidence type="ECO:0000256" key="3">
    <source>
        <dbReference type="ARBA" id="ARBA00010615"/>
    </source>
</evidence>
<comment type="subcellular location">
    <subcellularLocation>
        <location evidence="2">Cytoplasm</location>
    </subcellularLocation>
</comment>
<organism evidence="13 14">
    <name type="scientific">Trichocladium antarcticum</name>
    <dbReference type="NCBI Taxonomy" id="1450529"/>
    <lineage>
        <taxon>Eukaryota</taxon>
        <taxon>Fungi</taxon>
        <taxon>Dikarya</taxon>
        <taxon>Ascomycota</taxon>
        <taxon>Pezizomycotina</taxon>
        <taxon>Sordariomycetes</taxon>
        <taxon>Sordariomycetidae</taxon>
        <taxon>Sordariales</taxon>
        <taxon>Chaetomiaceae</taxon>
        <taxon>Trichocladium</taxon>
    </lineage>
</organism>
<evidence type="ECO:0000313" key="14">
    <source>
        <dbReference type="Proteomes" id="UP001304895"/>
    </source>
</evidence>
<dbReference type="PROSITE" id="PS50896">
    <property type="entry name" value="LISH"/>
    <property type="match status" value="1"/>
</dbReference>
<dbReference type="PANTHER" id="PTHR12170">
    <property type="entry name" value="MACROPHAGE ERYTHROBLAST ATTACHER-RELATED"/>
    <property type="match status" value="1"/>
</dbReference>
<evidence type="ECO:0000256" key="10">
    <source>
        <dbReference type="SAM" id="MobiDB-lite"/>
    </source>
</evidence>
<dbReference type="SMART" id="SM00668">
    <property type="entry name" value="CTLH"/>
    <property type="match status" value="1"/>
</dbReference>
<reference evidence="13" key="2">
    <citation type="submission" date="2023-05" db="EMBL/GenBank/DDBJ databases">
        <authorList>
            <consortium name="Lawrence Berkeley National Laboratory"/>
            <person name="Steindorff A."/>
            <person name="Hensen N."/>
            <person name="Bonometti L."/>
            <person name="Westerberg I."/>
            <person name="Brannstrom I.O."/>
            <person name="Guillou S."/>
            <person name="Cros-Aarteil S."/>
            <person name="Calhoun S."/>
            <person name="Haridas S."/>
            <person name="Kuo A."/>
            <person name="Mondo S."/>
            <person name="Pangilinan J."/>
            <person name="Riley R."/>
            <person name="Labutti K."/>
            <person name="Andreopoulos B."/>
            <person name="Lipzen A."/>
            <person name="Chen C."/>
            <person name="Yanf M."/>
            <person name="Daum C."/>
            <person name="Ng V."/>
            <person name="Clum A."/>
            <person name="Ohm R."/>
            <person name="Martin F."/>
            <person name="Silar P."/>
            <person name="Natvig D."/>
            <person name="Lalanne C."/>
            <person name="Gautier V."/>
            <person name="Ament-Velasquez S.L."/>
            <person name="Kruys A."/>
            <person name="Hutchinson M.I."/>
            <person name="Powell A.J."/>
            <person name="Barry K."/>
            <person name="Miller A.N."/>
            <person name="Grigoriev I.V."/>
            <person name="Debuchy R."/>
            <person name="Gladieux P."/>
            <person name="Thoren M.H."/>
            <person name="Johannesson H."/>
        </authorList>
    </citation>
    <scope>NUCLEOTIDE SEQUENCE</scope>
    <source>
        <strain evidence="13">CBS 123565</strain>
    </source>
</reference>
<feature type="region of interest" description="Disordered" evidence="10">
    <location>
        <begin position="308"/>
        <end position="356"/>
    </location>
</feature>
<dbReference type="GO" id="GO:0005634">
    <property type="term" value="C:nucleus"/>
    <property type="evidence" value="ECO:0007669"/>
    <property type="project" value="TreeGrafter"/>
</dbReference>
<dbReference type="PROSITE" id="PS51867">
    <property type="entry name" value="ZF_RING_GID"/>
    <property type="match status" value="1"/>
</dbReference>
<comment type="function">
    <text evidence="1">Involved in the proteasome-dependent degradation of fructose-1,6-bisphosphatase.</text>
</comment>
<dbReference type="InterPro" id="IPR044063">
    <property type="entry name" value="ZF_RING_GID"/>
</dbReference>
<keyword evidence="14" id="KW-1185">Reference proteome</keyword>
<feature type="domain" description="CTLH" evidence="11">
    <location>
        <begin position="169"/>
        <end position="220"/>
    </location>
</feature>
<dbReference type="SMART" id="SM00757">
    <property type="entry name" value="CRA"/>
    <property type="match status" value="1"/>
</dbReference>
<keyword evidence="6 8" id="KW-0863">Zinc-finger</keyword>
<name>A0AAN6ULM2_9PEZI</name>
<keyword evidence="5" id="KW-0479">Metal-binding</keyword>
<evidence type="ECO:0000256" key="2">
    <source>
        <dbReference type="ARBA" id="ARBA00004496"/>
    </source>
</evidence>
<evidence type="ECO:0000313" key="13">
    <source>
        <dbReference type="EMBL" id="KAK4135317.1"/>
    </source>
</evidence>
<feature type="domain" description="RING-Gid-type" evidence="12">
    <location>
        <begin position="363"/>
        <end position="425"/>
    </location>
</feature>
<feature type="zinc finger region" description="RING-Gid-type" evidence="8">
    <location>
        <begin position="363"/>
        <end position="425"/>
    </location>
</feature>
<evidence type="ECO:0000259" key="12">
    <source>
        <dbReference type="PROSITE" id="PS51867"/>
    </source>
</evidence>
<dbReference type="EMBL" id="MU853406">
    <property type="protein sequence ID" value="KAK4135317.1"/>
    <property type="molecule type" value="Genomic_DNA"/>
</dbReference>
<comment type="caution">
    <text evidence="13">The sequence shown here is derived from an EMBL/GenBank/DDBJ whole genome shotgun (WGS) entry which is preliminary data.</text>
</comment>
<dbReference type="PANTHER" id="PTHR12170:SF2">
    <property type="entry name" value="E3 UBIQUITIN-PROTEIN TRANSFERASE MAEA"/>
    <property type="match status" value="1"/>
</dbReference>
<dbReference type="GO" id="GO:0043161">
    <property type="term" value="P:proteasome-mediated ubiquitin-dependent protein catabolic process"/>
    <property type="evidence" value="ECO:0007669"/>
    <property type="project" value="InterPro"/>
</dbReference>
<evidence type="ECO:0000256" key="8">
    <source>
        <dbReference type="PROSITE-ProRule" id="PRU01215"/>
    </source>
</evidence>
<evidence type="ECO:0000256" key="1">
    <source>
        <dbReference type="ARBA" id="ARBA00002343"/>
    </source>
</evidence>
<dbReference type="InterPro" id="IPR045098">
    <property type="entry name" value="Fyv10_fam"/>
</dbReference>
<evidence type="ECO:0000256" key="9">
    <source>
        <dbReference type="SAM" id="Coils"/>
    </source>
</evidence>
<dbReference type="GO" id="GO:0005737">
    <property type="term" value="C:cytoplasm"/>
    <property type="evidence" value="ECO:0007669"/>
    <property type="project" value="UniProtKB-SubCell"/>
</dbReference>
<comment type="similarity">
    <text evidence="3">Belongs to the FYV10 family.</text>
</comment>
<sequence>MADHEASKINHDNHLLLDQPCLRLPYELLRKNFRAAHLPFEKDSTSVKNLLKDTANGSLNGKASPQDVVKNLDQMLVKMRGLKRKLTAAAEEEDRLYRQMDARVAHLRELASLNTVDDVKYESWSRQRLDRLLVDYMLRHGYNASATALADERGMRDLVDIDTFVVLSKIRAALQSGSVQEALAWCGENKKELRRMPSNLEFMLRCQQYIEMMRTGSQSKMLEAINHAKKYITPFNDTYPVEVSNMAGLLAYRPDTALEPYASLYSASRWRRLADIFVEAHLNLLSLPTSPLLHIALSSGLSALKTPACHSRQSQADANDQLFSGSPEETTPRRKPATPSTPASPHPHPHHHHGTASLTTRVCPICSTELNALARNVRYAHHGKSRLLEHDLMLLPNGRVYGKARLDEYAAKSGLPADRVKDLTTGEVYSSDQLRKVFVT</sequence>
<accession>A0AAN6ULM2</accession>
<dbReference type="GO" id="GO:0034657">
    <property type="term" value="C:GID complex"/>
    <property type="evidence" value="ECO:0007669"/>
    <property type="project" value="TreeGrafter"/>
</dbReference>
<keyword evidence="9" id="KW-0175">Coiled coil</keyword>
<protein>
    <recommendedName>
        <fullName evidence="15">Protein FYV10</fullName>
    </recommendedName>
</protein>
<feature type="compositionally biased region" description="Polar residues" evidence="10">
    <location>
        <begin position="311"/>
        <end position="329"/>
    </location>
</feature>
<evidence type="ECO:0000259" key="11">
    <source>
        <dbReference type="PROSITE" id="PS50897"/>
    </source>
</evidence>
<keyword evidence="7" id="KW-0862">Zinc</keyword>
<dbReference type="InterPro" id="IPR006594">
    <property type="entry name" value="LisH"/>
</dbReference>
<dbReference type="GO" id="GO:0008270">
    <property type="term" value="F:zinc ion binding"/>
    <property type="evidence" value="ECO:0007669"/>
    <property type="project" value="UniProtKB-KW"/>
</dbReference>
<evidence type="ECO:0008006" key="15">
    <source>
        <dbReference type="Google" id="ProtNLM"/>
    </source>
</evidence>
<evidence type="ECO:0000256" key="4">
    <source>
        <dbReference type="ARBA" id="ARBA00022490"/>
    </source>
</evidence>
<dbReference type="GO" id="GO:0061630">
    <property type="term" value="F:ubiquitin protein ligase activity"/>
    <property type="evidence" value="ECO:0007669"/>
    <property type="project" value="InterPro"/>
</dbReference>
<dbReference type="Pfam" id="PF10607">
    <property type="entry name" value="CTLH"/>
    <property type="match status" value="1"/>
</dbReference>
<dbReference type="AlphaFoldDB" id="A0AAN6ULM2"/>
<dbReference type="InterPro" id="IPR006595">
    <property type="entry name" value="CTLH_C"/>
</dbReference>
<gene>
    <name evidence="13" type="ORF">BT67DRAFT_271333</name>
</gene>